<dbReference type="PANTHER" id="PTHR46573:SF1">
    <property type="entry name" value="WD REPEAT, SAM AND U-BOX DOMAIN-CONTAINING PROTEIN 1"/>
    <property type="match status" value="1"/>
</dbReference>
<dbReference type="Gene3D" id="3.30.40.10">
    <property type="entry name" value="Zinc/RING finger domain, C3HC4 (zinc finger)"/>
    <property type="match status" value="1"/>
</dbReference>
<dbReference type="SMART" id="SM00504">
    <property type="entry name" value="Ubox"/>
    <property type="match status" value="1"/>
</dbReference>
<dbReference type="InterPro" id="IPR052085">
    <property type="entry name" value="WD-SAM-U-box"/>
</dbReference>
<dbReference type="SUPFAM" id="SSF57850">
    <property type="entry name" value="RING/U-box"/>
    <property type="match status" value="1"/>
</dbReference>
<evidence type="ECO:0000259" key="2">
    <source>
        <dbReference type="PROSITE" id="PS51698"/>
    </source>
</evidence>
<evidence type="ECO:0000256" key="1">
    <source>
        <dbReference type="SAM" id="MobiDB-lite"/>
    </source>
</evidence>
<feature type="region of interest" description="Disordered" evidence="1">
    <location>
        <begin position="114"/>
        <end position="166"/>
    </location>
</feature>
<reference evidence="3" key="1">
    <citation type="submission" date="2021-01" db="EMBL/GenBank/DDBJ databases">
        <authorList>
            <person name="Corre E."/>
            <person name="Pelletier E."/>
            <person name="Niang G."/>
            <person name="Scheremetjew M."/>
            <person name="Finn R."/>
            <person name="Kale V."/>
            <person name="Holt S."/>
            <person name="Cochrane G."/>
            <person name="Meng A."/>
            <person name="Brown T."/>
            <person name="Cohen L."/>
        </authorList>
    </citation>
    <scope>NUCLEOTIDE SEQUENCE</scope>
    <source>
        <strain evidence="3">CCMP2877</strain>
    </source>
</reference>
<dbReference type="Pfam" id="PF04564">
    <property type="entry name" value="U-box"/>
    <property type="match status" value="1"/>
</dbReference>
<protein>
    <recommendedName>
        <fullName evidence="2">U-box domain-containing protein</fullName>
    </recommendedName>
</protein>
<proteinExistence type="predicted"/>
<gene>
    <name evidence="3" type="ORF">PPAR1163_LOCUS24854</name>
</gene>
<dbReference type="GO" id="GO:0016567">
    <property type="term" value="P:protein ubiquitination"/>
    <property type="evidence" value="ECO:0007669"/>
    <property type="project" value="InterPro"/>
</dbReference>
<feature type="compositionally biased region" description="Low complexity" evidence="1">
    <location>
        <begin position="116"/>
        <end position="127"/>
    </location>
</feature>
<feature type="domain" description="U-box" evidence="2">
    <location>
        <begin position="30"/>
        <end position="103"/>
    </location>
</feature>
<accession>A0A7S1UFM5</accession>
<dbReference type="GO" id="GO:0004842">
    <property type="term" value="F:ubiquitin-protein transferase activity"/>
    <property type="evidence" value="ECO:0007669"/>
    <property type="project" value="InterPro"/>
</dbReference>
<organism evidence="3">
    <name type="scientific">Phaeomonas parva</name>
    <dbReference type="NCBI Taxonomy" id="124430"/>
    <lineage>
        <taxon>Eukaryota</taxon>
        <taxon>Sar</taxon>
        <taxon>Stramenopiles</taxon>
        <taxon>Ochrophyta</taxon>
        <taxon>Pinguiophyceae</taxon>
        <taxon>Pinguiochrysidales</taxon>
        <taxon>Pinguiochrysidaceae</taxon>
        <taxon>Phaeomonas</taxon>
    </lineage>
</organism>
<dbReference type="InterPro" id="IPR013083">
    <property type="entry name" value="Znf_RING/FYVE/PHD"/>
</dbReference>
<dbReference type="PANTHER" id="PTHR46573">
    <property type="entry name" value="WD REPEAT, SAM AND U-BOX DOMAIN-CONTAINING PROTEIN 1"/>
    <property type="match status" value="1"/>
</dbReference>
<name>A0A7S1UFM5_9STRA</name>
<evidence type="ECO:0000313" key="3">
    <source>
        <dbReference type="EMBL" id="CAD9266429.1"/>
    </source>
</evidence>
<dbReference type="AlphaFoldDB" id="A0A7S1UFM5"/>
<dbReference type="PROSITE" id="PS51698">
    <property type="entry name" value="U_BOX"/>
    <property type="match status" value="1"/>
</dbReference>
<dbReference type="EMBL" id="HBGJ01039482">
    <property type="protein sequence ID" value="CAD9266429.1"/>
    <property type="molecule type" value="Transcribed_RNA"/>
</dbReference>
<sequence length="166" mass="16755">MDAGGAGGAEAGWSEADVAAALVAEEEDGEPVTSAECPITGAPMCEPVVAADGHTYERSAMERWLRDHDTSPLTGEVLPTKALFPNRTLAATNPPLAAAKAGYDADADEVKGMEAGAGKPKAATAAAWDDGDVEPAPGPQSLGDAKPAEMEPENVAATRAEENAGA</sequence>
<dbReference type="CDD" id="cd16655">
    <property type="entry name" value="RING-Ubox_WDSUB1-like"/>
    <property type="match status" value="1"/>
</dbReference>
<dbReference type="InterPro" id="IPR003613">
    <property type="entry name" value="Ubox_domain"/>
</dbReference>